<evidence type="ECO:0000313" key="2">
    <source>
        <dbReference type="EMBL" id="MET3791805.1"/>
    </source>
</evidence>
<dbReference type="RefSeq" id="WP_354194193.1">
    <property type="nucleotide sequence ID" value="NZ_JBEPML010000005.1"/>
</dbReference>
<accession>A0ABV2MYB8</accession>
<evidence type="ECO:0000259" key="1">
    <source>
        <dbReference type="Pfam" id="PF06114"/>
    </source>
</evidence>
<dbReference type="EMBL" id="JBEPML010000005">
    <property type="protein sequence ID" value="MET3791805.1"/>
    <property type="molecule type" value="Genomic_DNA"/>
</dbReference>
<reference evidence="2 3" key="1">
    <citation type="submission" date="2024-06" db="EMBL/GenBank/DDBJ databases">
        <title>Genomic Encyclopedia of Type Strains, Phase IV (KMG-IV): sequencing the most valuable type-strain genomes for metagenomic binning, comparative biology and taxonomic classification.</title>
        <authorList>
            <person name="Goeker M."/>
        </authorList>
    </citation>
    <scope>NUCLEOTIDE SEQUENCE [LARGE SCALE GENOMIC DNA]</scope>
    <source>
        <strain evidence="2 3">DSM 27865</strain>
    </source>
</reference>
<proteinExistence type="predicted"/>
<feature type="domain" description="IrrE N-terminal-like" evidence="1">
    <location>
        <begin position="108"/>
        <end position="177"/>
    </location>
</feature>
<dbReference type="Proteomes" id="UP001549076">
    <property type="component" value="Unassembled WGS sequence"/>
</dbReference>
<protein>
    <recommendedName>
        <fullName evidence="1">IrrE N-terminal-like domain-containing protein</fullName>
    </recommendedName>
</protein>
<dbReference type="InterPro" id="IPR010359">
    <property type="entry name" value="IrrE_HExxH"/>
</dbReference>
<dbReference type="Pfam" id="PF06114">
    <property type="entry name" value="Peptidase_M78"/>
    <property type="match status" value="1"/>
</dbReference>
<keyword evidence="3" id="KW-1185">Reference proteome</keyword>
<sequence>MTSIVHYRQDERTAAPRLRSPQEVWAVATQLRRQVPGLGAGMHDGRELMAAVQHLEVNMRPIEIIWDGDHHVHDECGRPVFGVCETDRDNPGAALVSINGPLLCDRPDLMLSTVAHELGHVIFDVPAGHRHYRAVTPTAASLLAAERICERRANEFMGALLVPAFELHRQLLLLAGRERLKLCRAPHHGRPGCPIVDGRNDPDALAGVVAALGTQFGVSDSFIDVRLRRYGLVATMTEMR</sequence>
<organism evidence="2 3">
    <name type="scientific">Aquamicrobium terrae</name>
    <dbReference type="NCBI Taxonomy" id="1324945"/>
    <lineage>
        <taxon>Bacteria</taxon>
        <taxon>Pseudomonadati</taxon>
        <taxon>Pseudomonadota</taxon>
        <taxon>Alphaproteobacteria</taxon>
        <taxon>Hyphomicrobiales</taxon>
        <taxon>Phyllobacteriaceae</taxon>
        <taxon>Aquamicrobium</taxon>
    </lineage>
</organism>
<name>A0ABV2MYB8_9HYPH</name>
<evidence type="ECO:0000313" key="3">
    <source>
        <dbReference type="Proteomes" id="UP001549076"/>
    </source>
</evidence>
<comment type="caution">
    <text evidence="2">The sequence shown here is derived from an EMBL/GenBank/DDBJ whole genome shotgun (WGS) entry which is preliminary data.</text>
</comment>
<gene>
    <name evidence="2" type="ORF">ABID37_002013</name>
</gene>